<comment type="similarity">
    <text evidence="2">Belongs to the ERG4/ERG24 family.</text>
</comment>
<keyword evidence="6" id="KW-0238">DNA-binding</keyword>
<feature type="transmembrane region" description="Helical" evidence="11">
    <location>
        <begin position="318"/>
        <end position="335"/>
    </location>
</feature>
<feature type="region of interest" description="Disordered" evidence="10">
    <location>
        <begin position="131"/>
        <end position="163"/>
    </location>
</feature>
<evidence type="ECO:0000256" key="1">
    <source>
        <dbReference type="ARBA" id="ARBA00004473"/>
    </source>
</evidence>
<evidence type="ECO:0000256" key="8">
    <source>
        <dbReference type="ARBA" id="ARBA00023170"/>
    </source>
</evidence>
<feature type="compositionally biased region" description="Basic residues" evidence="10">
    <location>
        <begin position="43"/>
        <end position="67"/>
    </location>
</feature>
<feature type="compositionally biased region" description="Basic and acidic residues" evidence="10">
    <location>
        <begin position="151"/>
        <end position="163"/>
    </location>
</feature>
<proteinExistence type="inferred from homology"/>
<dbReference type="InterPro" id="IPR001171">
    <property type="entry name" value="ERG24_DHCR-like"/>
</dbReference>
<evidence type="ECO:0000256" key="3">
    <source>
        <dbReference type="ARBA" id="ARBA00022553"/>
    </source>
</evidence>
<dbReference type="EMBL" id="CAJHNJ030000080">
    <property type="protein sequence ID" value="CAG9134529.1"/>
    <property type="molecule type" value="Genomic_DNA"/>
</dbReference>
<dbReference type="GO" id="GO:0003677">
    <property type="term" value="F:DNA binding"/>
    <property type="evidence" value="ECO:0007669"/>
    <property type="project" value="UniProtKB-KW"/>
</dbReference>
<evidence type="ECO:0000256" key="5">
    <source>
        <dbReference type="ARBA" id="ARBA00022989"/>
    </source>
</evidence>
<gene>
    <name evidence="12" type="ORF">PLXY2_LOCUS12804</name>
</gene>
<feature type="transmembrane region" description="Helical" evidence="11">
    <location>
        <begin position="347"/>
        <end position="367"/>
    </location>
</feature>
<evidence type="ECO:0000256" key="7">
    <source>
        <dbReference type="ARBA" id="ARBA00023136"/>
    </source>
</evidence>
<dbReference type="Proteomes" id="UP000653454">
    <property type="component" value="Unassembled WGS sequence"/>
</dbReference>
<feature type="transmembrane region" description="Helical" evidence="11">
    <location>
        <begin position="412"/>
        <end position="433"/>
    </location>
</feature>
<evidence type="ECO:0000256" key="9">
    <source>
        <dbReference type="ARBA" id="ARBA00023242"/>
    </source>
</evidence>
<feature type="transmembrane region" description="Helical" evidence="11">
    <location>
        <begin position="584"/>
        <end position="600"/>
    </location>
</feature>
<feature type="transmembrane region" description="Helical" evidence="11">
    <location>
        <begin position="272"/>
        <end position="297"/>
    </location>
</feature>
<evidence type="ECO:0000313" key="13">
    <source>
        <dbReference type="Proteomes" id="UP000653454"/>
    </source>
</evidence>
<feature type="transmembrane region" description="Helical" evidence="11">
    <location>
        <begin position="518"/>
        <end position="539"/>
    </location>
</feature>
<keyword evidence="7 11" id="KW-0472">Membrane</keyword>
<keyword evidence="8" id="KW-0675">Receptor</keyword>
<protein>
    <submittedName>
        <fullName evidence="12">(diamondback moth) hypothetical protein</fullName>
    </submittedName>
</protein>
<evidence type="ECO:0000313" key="12">
    <source>
        <dbReference type="EMBL" id="CAG9134529.1"/>
    </source>
</evidence>
<comment type="caution">
    <text evidence="12">The sequence shown here is derived from an EMBL/GenBank/DDBJ whole genome shotgun (WGS) entry which is preliminary data.</text>
</comment>
<keyword evidence="9" id="KW-0539">Nucleus</keyword>
<dbReference type="PANTHER" id="PTHR21257:SF55">
    <property type="entry name" value="DELTA(14)-STEROL REDUCTASE LBR"/>
    <property type="match status" value="1"/>
</dbReference>
<comment type="subcellular location">
    <subcellularLocation>
        <location evidence="1">Nucleus inner membrane</location>
        <topology evidence="1">Multi-pass membrane protein</topology>
    </subcellularLocation>
</comment>
<dbReference type="AlphaFoldDB" id="A0A8S4G2P9"/>
<keyword evidence="4 11" id="KW-0812">Transmembrane</keyword>
<keyword evidence="3" id="KW-0597">Phosphoprotein</keyword>
<dbReference type="Gene3D" id="1.20.120.1630">
    <property type="match status" value="1"/>
</dbReference>
<name>A0A8S4G2P9_PLUXY</name>
<evidence type="ECO:0000256" key="4">
    <source>
        <dbReference type="ARBA" id="ARBA00022692"/>
    </source>
</evidence>
<feature type="region of interest" description="Disordered" evidence="10">
    <location>
        <begin position="186"/>
        <end position="206"/>
    </location>
</feature>
<keyword evidence="5 11" id="KW-1133">Transmembrane helix</keyword>
<evidence type="ECO:0000256" key="10">
    <source>
        <dbReference type="SAM" id="MobiDB-lite"/>
    </source>
</evidence>
<feature type="region of interest" description="Disordered" evidence="10">
    <location>
        <begin position="1"/>
        <end position="82"/>
    </location>
</feature>
<dbReference type="GO" id="GO:0005637">
    <property type="term" value="C:nuclear inner membrane"/>
    <property type="evidence" value="ECO:0007669"/>
    <property type="project" value="UniProtKB-SubCell"/>
</dbReference>
<feature type="transmembrane region" description="Helical" evidence="11">
    <location>
        <begin position="494"/>
        <end position="512"/>
    </location>
</feature>
<sequence>MSTRSGRIRPSAVELSPPKTRKGVSPPRSPARTRKTSPPARSPSRKSPSRKSPSRKPASKFPARKSPSRTTKEAETVPKSPAKRIAIKTDVDVKLVDFAKVDLTRSTRTRRSEYSIKDYSSLADEYASGDKVNGVDSLLNSKDGYGVRSRKPTEEVAPRRSSRLKEFMDNAERSLSKSVSKSVSQSIDTYSDEEEDDLRRGKSQSVTRKLATPIRESVSKLAQISSRWEFGGRIGSAVLIVLLPATVFSILVSCSKSCTVKALTDISLYKSIISKNSLLAIALISAQYVIQAVFACLPMMGTKAERMDDSGKKHNFNAFFASICTITLLFALDFTKVINADDILKNYAALAAASFAYAVILSIVLFWKSRKLDDSLLNPYGNTGYVVYDYWMGREIHPHLKQLHVKLWISRICNINALILSVLIFKHGIHIPATATENLSLENYQQLLGKIQYRPSILLFSMMQIVYILNFVLREYKVTTTFFWQSEGVGYLQLVSSALYPFVFTTLSKFVVDKGISLSTNTLIATAVLYVAGLLIMLVSNNIKYEFRKNPLHPSLTHLDSMPTFHGKKLLVSNLWGIVRHPNYAGDIMIHIALAVPGIIAKEPVAAAPAVLAIVALLYRACRDHLRCKRRYGAAWQSRQLLGWLDKLTQVGSIGSPAAQPELLRCLVSQRFGCDEASA</sequence>
<accession>A0A8S4G2P9</accession>
<dbReference type="GO" id="GO:0050613">
    <property type="term" value="F:Delta14-sterol reductase activity"/>
    <property type="evidence" value="ECO:0007669"/>
    <property type="project" value="TreeGrafter"/>
</dbReference>
<dbReference type="GO" id="GO:0005789">
    <property type="term" value="C:endoplasmic reticulum membrane"/>
    <property type="evidence" value="ECO:0007669"/>
    <property type="project" value="TreeGrafter"/>
</dbReference>
<organism evidence="12 13">
    <name type="scientific">Plutella xylostella</name>
    <name type="common">Diamondback moth</name>
    <name type="synonym">Plutella maculipennis</name>
    <dbReference type="NCBI Taxonomy" id="51655"/>
    <lineage>
        <taxon>Eukaryota</taxon>
        <taxon>Metazoa</taxon>
        <taxon>Ecdysozoa</taxon>
        <taxon>Arthropoda</taxon>
        <taxon>Hexapoda</taxon>
        <taxon>Insecta</taxon>
        <taxon>Pterygota</taxon>
        <taxon>Neoptera</taxon>
        <taxon>Endopterygota</taxon>
        <taxon>Lepidoptera</taxon>
        <taxon>Glossata</taxon>
        <taxon>Ditrysia</taxon>
        <taxon>Yponomeutoidea</taxon>
        <taxon>Plutellidae</taxon>
        <taxon>Plutella</taxon>
    </lineage>
</organism>
<feature type="transmembrane region" description="Helical" evidence="11">
    <location>
        <begin position="230"/>
        <end position="252"/>
    </location>
</feature>
<feature type="transmembrane region" description="Helical" evidence="11">
    <location>
        <begin position="453"/>
        <end position="473"/>
    </location>
</feature>
<evidence type="ECO:0000256" key="11">
    <source>
        <dbReference type="SAM" id="Phobius"/>
    </source>
</evidence>
<reference evidence="12" key="1">
    <citation type="submission" date="2020-11" db="EMBL/GenBank/DDBJ databases">
        <authorList>
            <person name="Whiteford S."/>
        </authorList>
    </citation>
    <scope>NUCLEOTIDE SEQUENCE</scope>
</reference>
<evidence type="ECO:0000256" key="2">
    <source>
        <dbReference type="ARBA" id="ARBA00005402"/>
    </source>
</evidence>
<feature type="transmembrane region" description="Helical" evidence="11">
    <location>
        <begin position="606"/>
        <end position="622"/>
    </location>
</feature>
<keyword evidence="13" id="KW-1185">Reference proteome</keyword>
<dbReference type="GO" id="GO:0006695">
    <property type="term" value="P:cholesterol biosynthetic process"/>
    <property type="evidence" value="ECO:0007669"/>
    <property type="project" value="TreeGrafter"/>
</dbReference>
<dbReference type="PANTHER" id="PTHR21257">
    <property type="entry name" value="DELTA(14)-STEROL REDUCTASE"/>
    <property type="match status" value="1"/>
</dbReference>
<dbReference type="Pfam" id="PF01222">
    <property type="entry name" value="ERG4_ERG24"/>
    <property type="match status" value="1"/>
</dbReference>
<evidence type="ECO:0000256" key="6">
    <source>
        <dbReference type="ARBA" id="ARBA00023125"/>
    </source>
</evidence>